<dbReference type="InterPro" id="IPR051204">
    <property type="entry name" value="ABC_transp_perm/SBD"/>
</dbReference>
<dbReference type="AlphaFoldDB" id="A0A430ASM2"/>
<feature type="transmembrane region" description="Helical" evidence="6">
    <location>
        <begin position="23"/>
        <end position="44"/>
    </location>
</feature>
<dbReference type="GO" id="GO:0031460">
    <property type="term" value="P:glycine betaine transport"/>
    <property type="evidence" value="ECO:0007669"/>
    <property type="project" value="TreeGrafter"/>
</dbReference>
<keyword evidence="4 6" id="KW-1133">Transmembrane helix</keyword>
<dbReference type="Proteomes" id="UP000287605">
    <property type="component" value="Unassembled WGS sequence"/>
</dbReference>
<dbReference type="InterPro" id="IPR000515">
    <property type="entry name" value="MetI-like"/>
</dbReference>
<feature type="transmembrane region" description="Helical" evidence="6">
    <location>
        <begin position="51"/>
        <end position="69"/>
    </location>
</feature>
<dbReference type="FunFam" id="1.10.3720.10:FF:000001">
    <property type="entry name" value="Glycine betaine ABC transporter, permease"/>
    <property type="match status" value="1"/>
</dbReference>
<name>A0A430ASM2_9ENTE</name>
<comment type="caution">
    <text evidence="8">The sequence shown here is derived from an EMBL/GenBank/DDBJ whole genome shotgun (WGS) entry which is preliminary data.</text>
</comment>
<evidence type="ECO:0000256" key="6">
    <source>
        <dbReference type="RuleBase" id="RU363032"/>
    </source>
</evidence>
<keyword evidence="2 6" id="KW-0813">Transport</keyword>
<evidence type="ECO:0000256" key="2">
    <source>
        <dbReference type="ARBA" id="ARBA00022448"/>
    </source>
</evidence>
<sequence length="217" mass="23145">MTSFFSFLINNKEMVWKALGEHVLISLVAVLLGLAVALPSGILLTRNKKAASIVLGIFGVVNTIPSLVLLGVAMIVLGLGFVPAVAVLFLYSLLPIMRNTYTGINSINPQYIKTALGMGMNRRQLLLNVQLPLALPAIITGIRLSGIYIISWATLSAFIGAGGLGDLIWSGLQAYNYDMIFAGALPATLLALLVSFLLTAAENKAIQFTQGRRGVKT</sequence>
<reference evidence="8 9" key="1">
    <citation type="submission" date="2017-05" db="EMBL/GenBank/DDBJ databases">
        <title>Vagococcus spp. assemblies.</title>
        <authorList>
            <person name="Gulvik C.A."/>
        </authorList>
    </citation>
    <scope>NUCLEOTIDE SEQUENCE [LARGE SCALE GENOMIC DNA]</scope>
    <source>
        <strain evidence="8 9">CCUG 51432</strain>
    </source>
</reference>
<dbReference type="Gene3D" id="1.10.3720.10">
    <property type="entry name" value="MetI-like"/>
    <property type="match status" value="1"/>
</dbReference>
<keyword evidence="5 6" id="KW-0472">Membrane</keyword>
<evidence type="ECO:0000256" key="4">
    <source>
        <dbReference type="ARBA" id="ARBA00022989"/>
    </source>
</evidence>
<evidence type="ECO:0000313" key="9">
    <source>
        <dbReference type="Proteomes" id="UP000287605"/>
    </source>
</evidence>
<dbReference type="PANTHER" id="PTHR30177">
    <property type="entry name" value="GLYCINE BETAINE/L-PROLINE TRANSPORT SYSTEM PERMEASE PROTEIN PROW"/>
    <property type="match status" value="1"/>
</dbReference>
<dbReference type="OrthoDB" id="9801163at2"/>
<evidence type="ECO:0000256" key="1">
    <source>
        <dbReference type="ARBA" id="ARBA00004141"/>
    </source>
</evidence>
<evidence type="ECO:0000259" key="7">
    <source>
        <dbReference type="PROSITE" id="PS50928"/>
    </source>
</evidence>
<gene>
    <name evidence="8" type="ORF">CBF29_08840</name>
</gene>
<comment type="subcellular location">
    <subcellularLocation>
        <location evidence="6">Cell membrane</location>
        <topology evidence="6">Multi-pass membrane protein</topology>
    </subcellularLocation>
    <subcellularLocation>
        <location evidence="1">Membrane</location>
        <topology evidence="1">Multi-pass membrane protein</topology>
    </subcellularLocation>
</comment>
<feature type="transmembrane region" description="Helical" evidence="6">
    <location>
        <begin position="75"/>
        <end position="94"/>
    </location>
</feature>
<evidence type="ECO:0000256" key="3">
    <source>
        <dbReference type="ARBA" id="ARBA00022692"/>
    </source>
</evidence>
<dbReference type="CDD" id="cd06261">
    <property type="entry name" value="TM_PBP2"/>
    <property type="match status" value="1"/>
</dbReference>
<feature type="domain" description="ABC transmembrane type-1" evidence="7">
    <location>
        <begin position="19"/>
        <end position="198"/>
    </location>
</feature>
<dbReference type="GO" id="GO:0055085">
    <property type="term" value="P:transmembrane transport"/>
    <property type="evidence" value="ECO:0007669"/>
    <property type="project" value="InterPro"/>
</dbReference>
<protein>
    <submittedName>
        <fullName evidence="8">Choline ABC transporter permease</fullName>
    </submittedName>
</protein>
<feature type="transmembrane region" description="Helical" evidence="6">
    <location>
        <begin position="181"/>
        <end position="201"/>
    </location>
</feature>
<keyword evidence="9" id="KW-1185">Reference proteome</keyword>
<dbReference type="GO" id="GO:0005886">
    <property type="term" value="C:plasma membrane"/>
    <property type="evidence" value="ECO:0007669"/>
    <property type="project" value="UniProtKB-SubCell"/>
</dbReference>
<keyword evidence="3 6" id="KW-0812">Transmembrane</keyword>
<comment type="similarity">
    <text evidence="6">Belongs to the binding-protein-dependent transport system permease family.</text>
</comment>
<dbReference type="Pfam" id="PF00528">
    <property type="entry name" value="BPD_transp_1"/>
    <property type="match status" value="1"/>
</dbReference>
<evidence type="ECO:0000256" key="5">
    <source>
        <dbReference type="ARBA" id="ARBA00023136"/>
    </source>
</evidence>
<dbReference type="PANTHER" id="PTHR30177:SF28">
    <property type="entry name" value="CHOLINE TRANSPORT SYSTEM PERMEASE PROTEIN OPUBB"/>
    <property type="match status" value="1"/>
</dbReference>
<dbReference type="RefSeq" id="WP_126809380.1">
    <property type="nucleotide sequence ID" value="NZ_NGKA01000012.1"/>
</dbReference>
<feature type="transmembrane region" description="Helical" evidence="6">
    <location>
        <begin position="148"/>
        <end position="169"/>
    </location>
</feature>
<dbReference type="SUPFAM" id="SSF161098">
    <property type="entry name" value="MetI-like"/>
    <property type="match status" value="1"/>
</dbReference>
<proteinExistence type="inferred from homology"/>
<accession>A0A430ASM2</accession>
<dbReference type="InterPro" id="IPR035906">
    <property type="entry name" value="MetI-like_sf"/>
</dbReference>
<organism evidence="8 9">
    <name type="scientific">Vagococcus elongatus</name>
    <dbReference type="NCBI Taxonomy" id="180344"/>
    <lineage>
        <taxon>Bacteria</taxon>
        <taxon>Bacillati</taxon>
        <taxon>Bacillota</taxon>
        <taxon>Bacilli</taxon>
        <taxon>Lactobacillales</taxon>
        <taxon>Enterococcaceae</taxon>
        <taxon>Vagococcus</taxon>
    </lineage>
</organism>
<dbReference type="PROSITE" id="PS50928">
    <property type="entry name" value="ABC_TM1"/>
    <property type="match status" value="1"/>
</dbReference>
<evidence type="ECO:0000313" key="8">
    <source>
        <dbReference type="EMBL" id="RSU11058.1"/>
    </source>
</evidence>
<dbReference type="EMBL" id="NGKA01000012">
    <property type="protein sequence ID" value="RSU11058.1"/>
    <property type="molecule type" value="Genomic_DNA"/>
</dbReference>